<evidence type="ECO:0000256" key="3">
    <source>
        <dbReference type="ARBA" id="ARBA00022670"/>
    </source>
</evidence>
<sequence>MISDLSVKVTDVLLSNRIIEKQDEDIYKYGLELLMSTVINLTCIIFIGCMFGKFIQTTIFILEYCFIRRYAGGYHADTHGRCIAAFSILYFLMLGITEMFHINEANLILILASIVSNIIVFQLSPVADQNKPLEDHEIKRNSLMSKRLVIISLVINIILYLFFKNEYSLVLFALYAQVWVGAVVLVGYIKNRYITKLL</sequence>
<dbReference type="EMBL" id="RJVG01000003">
    <property type="protein sequence ID" value="ROR29125.1"/>
    <property type="molecule type" value="Genomic_DNA"/>
</dbReference>
<dbReference type="Pfam" id="PF04647">
    <property type="entry name" value="AgrB"/>
    <property type="match status" value="1"/>
</dbReference>
<keyword evidence="10" id="KW-1185">Reference proteome</keyword>
<evidence type="ECO:0000256" key="5">
    <source>
        <dbReference type="ARBA" id="ARBA00022801"/>
    </source>
</evidence>
<organism evidence="9 10">
    <name type="scientific">Mobilisporobacter senegalensis</name>
    <dbReference type="NCBI Taxonomy" id="1329262"/>
    <lineage>
        <taxon>Bacteria</taxon>
        <taxon>Bacillati</taxon>
        <taxon>Bacillota</taxon>
        <taxon>Clostridia</taxon>
        <taxon>Lachnospirales</taxon>
        <taxon>Lachnospiraceae</taxon>
        <taxon>Mobilisporobacter</taxon>
    </lineage>
</organism>
<dbReference type="GO" id="GO:0006508">
    <property type="term" value="P:proteolysis"/>
    <property type="evidence" value="ECO:0007669"/>
    <property type="project" value="UniProtKB-KW"/>
</dbReference>
<keyword evidence="4 8" id="KW-0812">Transmembrane</keyword>
<feature type="transmembrane region" description="Helical" evidence="8">
    <location>
        <begin position="148"/>
        <end position="163"/>
    </location>
</feature>
<dbReference type="RefSeq" id="WP_170164261.1">
    <property type="nucleotide sequence ID" value="NZ_RJVG01000003.1"/>
</dbReference>
<dbReference type="GO" id="GO:0009372">
    <property type="term" value="P:quorum sensing"/>
    <property type="evidence" value="ECO:0007669"/>
    <property type="project" value="UniProtKB-KW"/>
</dbReference>
<name>A0A3N1XR65_9FIRM</name>
<evidence type="ECO:0000256" key="2">
    <source>
        <dbReference type="ARBA" id="ARBA00022654"/>
    </source>
</evidence>
<evidence type="ECO:0000256" key="1">
    <source>
        <dbReference type="ARBA" id="ARBA00022475"/>
    </source>
</evidence>
<evidence type="ECO:0000313" key="10">
    <source>
        <dbReference type="Proteomes" id="UP000273083"/>
    </source>
</evidence>
<dbReference type="Proteomes" id="UP000273083">
    <property type="component" value="Unassembled WGS sequence"/>
</dbReference>
<reference evidence="9 10" key="1">
    <citation type="submission" date="2018-11" db="EMBL/GenBank/DDBJ databases">
        <title>Genomic Encyclopedia of Type Strains, Phase IV (KMG-IV): sequencing the most valuable type-strain genomes for metagenomic binning, comparative biology and taxonomic classification.</title>
        <authorList>
            <person name="Goeker M."/>
        </authorList>
    </citation>
    <scope>NUCLEOTIDE SEQUENCE [LARGE SCALE GENOMIC DNA]</scope>
    <source>
        <strain evidence="9 10">DSM 26537</strain>
    </source>
</reference>
<keyword evidence="7 8" id="KW-0472">Membrane</keyword>
<feature type="transmembrane region" description="Helical" evidence="8">
    <location>
        <begin position="38"/>
        <end position="62"/>
    </location>
</feature>
<proteinExistence type="predicted"/>
<feature type="transmembrane region" description="Helical" evidence="8">
    <location>
        <begin position="83"/>
        <end position="102"/>
    </location>
</feature>
<keyword evidence="2" id="KW-0673">Quorum sensing</keyword>
<comment type="caution">
    <text evidence="9">The sequence shown here is derived from an EMBL/GenBank/DDBJ whole genome shotgun (WGS) entry which is preliminary data.</text>
</comment>
<gene>
    <name evidence="9" type="ORF">EDD66_10360</name>
</gene>
<feature type="transmembrane region" description="Helical" evidence="8">
    <location>
        <begin position="108"/>
        <end position="127"/>
    </location>
</feature>
<dbReference type="InterPro" id="IPR006741">
    <property type="entry name" value="AgrB"/>
</dbReference>
<keyword evidence="6 8" id="KW-1133">Transmembrane helix</keyword>
<evidence type="ECO:0000256" key="4">
    <source>
        <dbReference type="ARBA" id="ARBA00022692"/>
    </source>
</evidence>
<feature type="transmembrane region" description="Helical" evidence="8">
    <location>
        <begin position="169"/>
        <end position="189"/>
    </location>
</feature>
<dbReference type="AlphaFoldDB" id="A0A3N1XR65"/>
<evidence type="ECO:0000256" key="8">
    <source>
        <dbReference type="SAM" id="Phobius"/>
    </source>
</evidence>
<accession>A0A3N1XR65</accession>
<protein>
    <submittedName>
        <fullName evidence="9">Accessory gene regulator B</fullName>
    </submittedName>
</protein>
<dbReference type="SMART" id="SM00793">
    <property type="entry name" value="AgrB"/>
    <property type="match status" value="1"/>
</dbReference>
<keyword evidence="5" id="KW-0378">Hydrolase</keyword>
<evidence type="ECO:0000256" key="6">
    <source>
        <dbReference type="ARBA" id="ARBA00022989"/>
    </source>
</evidence>
<evidence type="ECO:0000313" key="9">
    <source>
        <dbReference type="EMBL" id="ROR29125.1"/>
    </source>
</evidence>
<keyword evidence="3" id="KW-0645">Protease</keyword>
<evidence type="ECO:0000256" key="7">
    <source>
        <dbReference type="ARBA" id="ARBA00023136"/>
    </source>
</evidence>
<dbReference type="GO" id="GO:0008233">
    <property type="term" value="F:peptidase activity"/>
    <property type="evidence" value="ECO:0007669"/>
    <property type="project" value="UniProtKB-KW"/>
</dbReference>
<keyword evidence="1" id="KW-1003">Cell membrane</keyword>
<dbReference type="GO" id="GO:0016020">
    <property type="term" value="C:membrane"/>
    <property type="evidence" value="ECO:0007669"/>
    <property type="project" value="InterPro"/>
</dbReference>